<dbReference type="Proteomes" id="UP001310386">
    <property type="component" value="Unassembled WGS sequence"/>
</dbReference>
<dbReference type="PANTHER" id="PTHR43228:SF1">
    <property type="entry name" value="TWO-COMPONENT RESPONSE REGULATOR ARR22"/>
    <property type="match status" value="1"/>
</dbReference>
<organism evidence="3 4">
    <name type="scientific">Ferviditalea candida</name>
    <dbReference type="NCBI Taxonomy" id="3108399"/>
    <lineage>
        <taxon>Bacteria</taxon>
        <taxon>Bacillati</taxon>
        <taxon>Bacillota</taxon>
        <taxon>Bacilli</taxon>
        <taxon>Bacillales</taxon>
        <taxon>Paenibacillaceae</taxon>
        <taxon>Ferviditalea</taxon>
    </lineage>
</organism>
<protein>
    <submittedName>
        <fullName evidence="3">Response regulator</fullName>
    </submittedName>
</protein>
<reference evidence="3" key="1">
    <citation type="submission" date="2023-12" db="EMBL/GenBank/DDBJ databases">
        <title>Fervidustalea candida gen. nov., sp. nov., a novel member of the family Paenibacillaceae isolated from a geothermal area.</title>
        <authorList>
            <person name="Li W.-J."/>
            <person name="Jiao J.-Y."/>
            <person name="Chen Y."/>
        </authorList>
    </citation>
    <scope>NUCLEOTIDE SEQUENCE</scope>
    <source>
        <strain evidence="3">SYSU GA230002</strain>
    </source>
</reference>
<dbReference type="InterPro" id="IPR001789">
    <property type="entry name" value="Sig_transdc_resp-reg_receiver"/>
</dbReference>
<dbReference type="InterPro" id="IPR052048">
    <property type="entry name" value="ST_Response_Regulator"/>
</dbReference>
<comment type="caution">
    <text evidence="3">The sequence shown here is derived from an EMBL/GenBank/DDBJ whole genome shotgun (WGS) entry which is preliminary data.</text>
</comment>
<dbReference type="PANTHER" id="PTHR43228">
    <property type="entry name" value="TWO-COMPONENT RESPONSE REGULATOR"/>
    <property type="match status" value="1"/>
</dbReference>
<accession>A0ABU5ZNU5</accession>
<dbReference type="SUPFAM" id="SSF52172">
    <property type="entry name" value="CheY-like"/>
    <property type="match status" value="1"/>
</dbReference>
<dbReference type="PROSITE" id="PS50110">
    <property type="entry name" value="RESPONSE_REGULATORY"/>
    <property type="match status" value="1"/>
</dbReference>
<dbReference type="EMBL" id="JAYJLD010000056">
    <property type="protein sequence ID" value="MEB3103878.1"/>
    <property type="molecule type" value="Genomic_DNA"/>
</dbReference>
<dbReference type="RefSeq" id="WP_371756005.1">
    <property type="nucleotide sequence ID" value="NZ_JAYJLD010000056.1"/>
</dbReference>
<keyword evidence="1" id="KW-0597">Phosphoprotein</keyword>
<dbReference type="InterPro" id="IPR011006">
    <property type="entry name" value="CheY-like_superfamily"/>
</dbReference>
<evidence type="ECO:0000256" key="1">
    <source>
        <dbReference type="PROSITE-ProRule" id="PRU00169"/>
    </source>
</evidence>
<sequence>MDGIIAIDVQVRLEGCEEAEMRVFIVEDVAFMRLMLRKILESAGHEVVGEAVDGNDAVNKYIRLKPDLVTMDIMMPFKDGIAATKAIRAMDPQAKILIVSSIGEKAMVKAAVLSGAFDFIIKPVDEVKLLNAVAKASQTVCK</sequence>
<evidence type="ECO:0000313" key="3">
    <source>
        <dbReference type="EMBL" id="MEB3103878.1"/>
    </source>
</evidence>
<dbReference type="Gene3D" id="3.40.50.2300">
    <property type="match status" value="1"/>
</dbReference>
<feature type="modified residue" description="4-aspartylphosphate" evidence="1">
    <location>
        <position position="72"/>
    </location>
</feature>
<proteinExistence type="predicted"/>
<evidence type="ECO:0000313" key="4">
    <source>
        <dbReference type="Proteomes" id="UP001310386"/>
    </source>
</evidence>
<keyword evidence="4" id="KW-1185">Reference proteome</keyword>
<feature type="domain" description="Response regulatory" evidence="2">
    <location>
        <begin position="22"/>
        <end position="137"/>
    </location>
</feature>
<dbReference type="Pfam" id="PF00072">
    <property type="entry name" value="Response_reg"/>
    <property type="match status" value="1"/>
</dbReference>
<evidence type="ECO:0000259" key="2">
    <source>
        <dbReference type="PROSITE" id="PS50110"/>
    </source>
</evidence>
<name>A0ABU5ZNU5_9BACL</name>
<dbReference type="SMART" id="SM00448">
    <property type="entry name" value="REC"/>
    <property type="match status" value="1"/>
</dbReference>
<gene>
    <name evidence="3" type="ORF">VF724_19870</name>
</gene>